<organism evidence="6 8">
    <name type="scientific">Sphingomonas paucimobilis</name>
    <name type="common">Pseudomonas paucimobilis</name>
    <dbReference type="NCBI Taxonomy" id="13689"/>
    <lineage>
        <taxon>Bacteria</taxon>
        <taxon>Pseudomonadati</taxon>
        <taxon>Pseudomonadota</taxon>
        <taxon>Alphaproteobacteria</taxon>
        <taxon>Sphingomonadales</taxon>
        <taxon>Sphingomonadaceae</taxon>
        <taxon>Sphingomonas</taxon>
    </lineage>
</organism>
<comment type="subcellular location">
    <subcellularLocation>
        <location evidence="1">Cytoplasm</location>
    </subcellularLocation>
</comment>
<proteinExistence type="inferred from homology"/>
<evidence type="ECO:0000313" key="6">
    <source>
        <dbReference type="EMBL" id="NNG59220.1"/>
    </source>
</evidence>
<keyword evidence="4" id="KW-0963">Cytoplasm</keyword>
<dbReference type="Proteomes" id="UP000594836">
    <property type="component" value="Chromosome"/>
</dbReference>
<gene>
    <name evidence="6" type="ORF">HKX06_17860</name>
    <name evidence="7" type="ORF">I6G38_17550</name>
</gene>
<sequence length="197" mass="21880">MRRQLAASRVLNPRSVWHKEGVSAERRPPKPLDPALLERLALRYVERFATTEGKLIDYLRRKLRERGWAGEGMPDPEGLAAKMVSLRYIDDRAYAEAKAASLARRGMGARRVRQALHAARIGAEDSEAVAPQVAEAARDAALAFARRRRIGPFGDGEADHGVRERQFAAMMRAGHDMALARRIVSAPPGEMLDDGDF</sequence>
<evidence type="ECO:0000256" key="1">
    <source>
        <dbReference type="ARBA" id="ARBA00004496"/>
    </source>
</evidence>
<feature type="domain" description="RecX second three-helical" evidence="5">
    <location>
        <begin position="90"/>
        <end position="128"/>
    </location>
</feature>
<dbReference type="Pfam" id="PF02631">
    <property type="entry name" value="RecX_HTH2"/>
    <property type="match status" value="1"/>
</dbReference>
<dbReference type="AlphaFoldDB" id="A0A411LI48"/>
<evidence type="ECO:0000313" key="8">
    <source>
        <dbReference type="Proteomes" id="UP000550136"/>
    </source>
</evidence>
<reference evidence="6 8" key="1">
    <citation type="submission" date="2020-05" db="EMBL/GenBank/DDBJ databases">
        <title>Draft Genome Sequences of Sphingomonas sp. Isolated from the International Space Station.</title>
        <authorList>
            <person name="Bijlani S."/>
            <person name="Singh N.K."/>
            <person name="Mason C.E."/>
            <person name="Wang C.C."/>
            <person name="Venkateswaran K."/>
        </authorList>
    </citation>
    <scope>NUCLEOTIDE SEQUENCE [LARGE SCALE GENOMIC DNA]</scope>
    <source>
        <strain evidence="6 8">FKI-L5-BR-P1</strain>
    </source>
</reference>
<comment type="similarity">
    <text evidence="2">Belongs to the RecX family.</text>
</comment>
<dbReference type="OrthoDB" id="7432442at2"/>
<dbReference type="EMBL" id="CP065713">
    <property type="protein sequence ID" value="QPT08497.1"/>
    <property type="molecule type" value="Genomic_DNA"/>
</dbReference>
<evidence type="ECO:0000256" key="2">
    <source>
        <dbReference type="ARBA" id="ARBA00009695"/>
    </source>
</evidence>
<protein>
    <recommendedName>
        <fullName evidence="3">Regulatory protein RecX</fullName>
    </recommendedName>
</protein>
<name>A0A411LI48_SPHPI</name>
<dbReference type="GO" id="GO:0005737">
    <property type="term" value="C:cytoplasm"/>
    <property type="evidence" value="ECO:0007669"/>
    <property type="project" value="UniProtKB-SubCell"/>
</dbReference>
<evidence type="ECO:0000256" key="3">
    <source>
        <dbReference type="ARBA" id="ARBA00018111"/>
    </source>
</evidence>
<dbReference type="EMBL" id="JABEOU010000055">
    <property type="protein sequence ID" value="NNG59220.1"/>
    <property type="molecule type" value="Genomic_DNA"/>
</dbReference>
<evidence type="ECO:0000313" key="9">
    <source>
        <dbReference type="Proteomes" id="UP000594836"/>
    </source>
</evidence>
<evidence type="ECO:0000256" key="4">
    <source>
        <dbReference type="ARBA" id="ARBA00022490"/>
    </source>
</evidence>
<dbReference type="Proteomes" id="UP000550136">
    <property type="component" value="Unassembled WGS sequence"/>
</dbReference>
<dbReference type="InterPro" id="IPR036388">
    <property type="entry name" value="WH-like_DNA-bd_sf"/>
</dbReference>
<dbReference type="InterPro" id="IPR053924">
    <property type="entry name" value="RecX_HTH_2nd"/>
</dbReference>
<accession>A0A411LI48</accession>
<dbReference type="Gene3D" id="1.10.10.10">
    <property type="entry name" value="Winged helix-like DNA-binding domain superfamily/Winged helix DNA-binding domain"/>
    <property type="match status" value="1"/>
</dbReference>
<evidence type="ECO:0000313" key="7">
    <source>
        <dbReference type="EMBL" id="QPT08497.1"/>
    </source>
</evidence>
<reference evidence="7 9" key="2">
    <citation type="submission" date="2020-12" db="EMBL/GenBank/DDBJ databases">
        <title>FDA dAtabase for Regulatory Grade micrObial Sequences (FDA-ARGOS): Supporting development and validation of Infectious Disease Dx tests.</title>
        <authorList>
            <person name="Sproer C."/>
            <person name="Gronow S."/>
            <person name="Severitt S."/>
            <person name="Schroder I."/>
            <person name="Tallon L."/>
            <person name="Sadzewicz L."/>
            <person name="Zhao X."/>
            <person name="Boylan J."/>
            <person name="Ott S."/>
            <person name="Bowen H."/>
            <person name="Vavikolanu K."/>
            <person name="Mehta A."/>
            <person name="Aluvathingal J."/>
            <person name="Nadendla S."/>
            <person name="Lowell S."/>
            <person name="Myers T."/>
            <person name="Yan Y."/>
            <person name="Sichtig H."/>
        </authorList>
    </citation>
    <scope>NUCLEOTIDE SEQUENCE [LARGE SCALE GENOMIC DNA]</scope>
    <source>
        <strain evidence="7 9">FDAARGOS_881</strain>
    </source>
</reference>
<evidence type="ECO:0000259" key="5">
    <source>
        <dbReference type="Pfam" id="PF02631"/>
    </source>
</evidence>